<dbReference type="PANTHER" id="PTHR43058:SF1">
    <property type="entry name" value="DUF427 DOMAIN-CONTAINING PROTEIN"/>
    <property type="match status" value="1"/>
</dbReference>
<dbReference type="Gene3D" id="2.170.150.40">
    <property type="entry name" value="Domain of unknown function (DUF427)"/>
    <property type="match status" value="1"/>
</dbReference>
<dbReference type="InterPro" id="IPR038694">
    <property type="entry name" value="DUF427_sf"/>
</dbReference>
<sequence>MSRPRPRTPGPGQESVWDYPRPPRVEPTPEHVEVWLGGECVAATTAALRILETSHPPTYYLPRAAFAEGSLRPCEGASWCEWKGAAAWFDVQGGGRSAPRAAWTYPDPAPGFASLRGHVAVLPGAMDRCLVDGERVVPQEGGFYGGWITSRVVGPFKGGPGSRGW</sequence>
<feature type="domain" description="DUF427" evidence="2">
    <location>
        <begin position="32"/>
        <end position="123"/>
    </location>
</feature>
<dbReference type="Proteomes" id="UP000436989">
    <property type="component" value="Unassembled WGS sequence"/>
</dbReference>
<dbReference type="AlphaFoldDB" id="A0A6N8GPF3"/>
<dbReference type="PANTHER" id="PTHR43058">
    <property type="entry name" value="SLR0655 PROTEIN"/>
    <property type="match status" value="1"/>
</dbReference>
<dbReference type="RefSeq" id="WP_156269061.1">
    <property type="nucleotide sequence ID" value="NZ_WOGU01000006.1"/>
</dbReference>
<feature type="region of interest" description="Disordered" evidence="1">
    <location>
        <begin position="1"/>
        <end position="24"/>
    </location>
</feature>
<comment type="caution">
    <text evidence="3">The sequence shown here is derived from an EMBL/GenBank/DDBJ whole genome shotgun (WGS) entry which is preliminary data.</text>
</comment>
<dbReference type="InterPro" id="IPR007361">
    <property type="entry name" value="DUF427"/>
</dbReference>
<evidence type="ECO:0000313" key="3">
    <source>
        <dbReference type="EMBL" id="MUN63163.1"/>
    </source>
</evidence>
<dbReference type="Pfam" id="PF04248">
    <property type="entry name" value="NTP_transf_9"/>
    <property type="match status" value="1"/>
</dbReference>
<organism evidence="3 4">
    <name type="scientific">Kocuria sediminis</name>
    <dbReference type="NCBI Taxonomy" id="1038857"/>
    <lineage>
        <taxon>Bacteria</taxon>
        <taxon>Bacillati</taxon>
        <taxon>Actinomycetota</taxon>
        <taxon>Actinomycetes</taxon>
        <taxon>Micrococcales</taxon>
        <taxon>Micrococcaceae</taxon>
        <taxon>Kocuria</taxon>
    </lineage>
</organism>
<evidence type="ECO:0000259" key="2">
    <source>
        <dbReference type="Pfam" id="PF04248"/>
    </source>
</evidence>
<accession>A0A6N8GPF3</accession>
<proteinExistence type="predicted"/>
<protein>
    <submittedName>
        <fullName evidence="3">DUF427 domain-containing protein</fullName>
    </submittedName>
</protein>
<gene>
    <name evidence="3" type="ORF">GMA12_08430</name>
</gene>
<evidence type="ECO:0000313" key="4">
    <source>
        <dbReference type="Proteomes" id="UP000436989"/>
    </source>
</evidence>
<dbReference type="EMBL" id="WOGU01000006">
    <property type="protein sequence ID" value="MUN63163.1"/>
    <property type="molecule type" value="Genomic_DNA"/>
</dbReference>
<reference evidence="3 4" key="1">
    <citation type="submission" date="2019-12" db="EMBL/GenBank/DDBJ databases">
        <authorList>
            <person name="Shi Y."/>
        </authorList>
    </citation>
    <scope>NUCLEOTIDE SEQUENCE [LARGE SCALE GENOMIC DNA]</scope>
    <source>
        <strain evidence="3 4">JCM 17929</strain>
    </source>
</reference>
<keyword evidence="4" id="KW-1185">Reference proteome</keyword>
<evidence type="ECO:0000256" key="1">
    <source>
        <dbReference type="SAM" id="MobiDB-lite"/>
    </source>
</evidence>
<name>A0A6N8GPF3_9MICC</name>